<organism evidence="1 2">
    <name type="scientific">Cochliobolus carbonum (strain 26-R-13)</name>
    <name type="common">Maize leaf spot fungus</name>
    <name type="synonym">Bipolaris zeicola</name>
    <dbReference type="NCBI Taxonomy" id="930089"/>
    <lineage>
        <taxon>Eukaryota</taxon>
        <taxon>Fungi</taxon>
        <taxon>Dikarya</taxon>
        <taxon>Ascomycota</taxon>
        <taxon>Pezizomycotina</taxon>
        <taxon>Dothideomycetes</taxon>
        <taxon>Pleosporomycetidae</taxon>
        <taxon>Pleosporales</taxon>
        <taxon>Pleosporineae</taxon>
        <taxon>Pleosporaceae</taxon>
        <taxon>Bipolaris</taxon>
    </lineage>
</organism>
<evidence type="ECO:0000313" key="2">
    <source>
        <dbReference type="Proteomes" id="UP000053841"/>
    </source>
</evidence>
<dbReference type="HOGENOM" id="CLU_3037828_0_0_1"/>
<dbReference type="RefSeq" id="XP_007714242.1">
    <property type="nucleotide sequence ID" value="XM_007716052.1"/>
</dbReference>
<evidence type="ECO:0000313" key="1">
    <source>
        <dbReference type="EMBL" id="EUC31453.1"/>
    </source>
</evidence>
<dbReference type="AlphaFoldDB" id="W6Y0E4"/>
<name>W6Y0E4_COCC2</name>
<feature type="non-terminal residue" evidence="1">
    <location>
        <position position="1"/>
    </location>
</feature>
<dbReference type="Proteomes" id="UP000053841">
    <property type="component" value="Unassembled WGS sequence"/>
</dbReference>
<reference evidence="1 2" key="1">
    <citation type="journal article" date="2013" name="PLoS Genet.">
        <title>Comparative genome structure, secondary metabolite, and effector coding capacity across Cochliobolus pathogens.</title>
        <authorList>
            <person name="Condon B.J."/>
            <person name="Leng Y."/>
            <person name="Wu D."/>
            <person name="Bushley K.E."/>
            <person name="Ohm R.A."/>
            <person name="Otillar R."/>
            <person name="Martin J."/>
            <person name="Schackwitz W."/>
            <person name="Grimwood J."/>
            <person name="MohdZainudin N."/>
            <person name="Xue C."/>
            <person name="Wang R."/>
            <person name="Manning V.A."/>
            <person name="Dhillon B."/>
            <person name="Tu Z.J."/>
            <person name="Steffenson B.J."/>
            <person name="Salamov A."/>
            <person name="Sun H."/>
            <person name="Lowry S."/>
            <person name="LaButti K."/>
            <person name="Han J."/>
            <person name="Copeland A."/>
            <person name="Lindquist E."/>
            <person name="Barry K."/>
            <person name="Schmutz J."/>
            <person name="Baker S.E."/>
            <person name="Ciuffetti L.M."/>
            <person name="Grigoriev I.V."/>
            <person name="Zhong S."/>
            <person name="Turgeon B.G."/>
        </authorList>
    </citation>
    <scope>NUCLEOTIDE SEQUENCE [LARGE SCALE GENOMIC DNA]</scope>
    <source>
        <strain evidence="1 2">26-R-13</strain>
    </source>
</reference>
<gene>
    <name evidence="1" type="ORF">COCCADRAFT_101199</name>
</gene>
<dbReference type="EMBL" id="KI964662">
    <property type="protein sequence ID" value="EUC31453.1"/>
    <property type="molecule type" value="Genomic_DNA"/>
</dbReference>
<sequence>AFRNSGTDGPPANHSLASLFHTRGLLPLRPLVFTAPSPSLFGTVDPTVSTVIVVH</sequence>
<protein>
    <submittedName>
        <fullName evidence="1">Uncharacterized protein</fullName>
    </submittedName>
</protein>
<accession>W6Y0E4</accession>
<dbReference type="GeneID" id="19142314"/>
<keyword evidence="2" id="KW-1185">Reference proteome</keyword>
<proteinExistence type="predicted"/>
<dbReference type="KEGG" id="bze:COCCADRAFT_101199"/>